<evidence type="ECO:0000256" key="1">
    <source>
        <dbReference type="SAM" id="SignalP"/>
    </source>
</evidence>
<proteinExistence type="predicted"/>
<accession>A0ABZ0RMU4</accession>
<organism evidence="2 3">
    <name type="scientific">Coraliomargarita algicola</name>
    <dbReference type="NCBI Taxonomy" id="3092156"/>
    <lineage>
        <taxon>Bacteria</taxon>
        <taxon>Pseudomonadati</taxon>
        <taxon>Verrucomicrobiota</taxon>
        <taxon>Opitutia</taxon>
        <taxon>Puniceicoccales</taxon>
        <taxon>Coraliomargaritaceae</taxon>
        <taxon>Coraliomargarita</taxon>
    </lineage>
</organism>
<dbReference type="Proteomes" id="UP001324993">
    <property type="component" value="Chromosome"/>
</dbReference>
<dbReference type="NCBIfam" id="TIGR02595">
    <property type="entry name" value="PEP_CTERM"/>
    <property type="match status" value="1"/>
</dbReference>
<evidence type="ECO:0000313" key="2">
    <source>
        <dbReference type="EMBL" id="WPJ94264.1"/>
    </source>
</evidence>
<keyword evidence="3" id="KW-1185">Reference proteome</keyword>
<sequence length="202" mass="20704">MKRLLIVAALTTACISLQATVTININSTGWGDASSTGVNDLAWGIIVDSDGNSVGGDFGGTFISDLSAALVGFSLPGTGTFNSGVNIFDEYYFVQGQDLTTNSGPPAFSDGYMSIVGVNLDGNVSAGDDYGLLWFSVANGTLTNSDFFGFQDIGLLPADSSVISPSTTPGQTSNAIGVPEPSAFAAMAGLMALGFVMVRRRG</sequence>
<gene>
    <name evidence="2" type="ORF">SH580_12545</name>
</gene>
<dbReference type="InterPro" id="IPR013424">
    <property type="entry name" value="Ice-binding_C"/>
</dbReference>
<name>A0ABZ0RMU4_9BACT</name>
<protein>
    <submittedName>
        <fullName evidence="2">PEP-CTERM sorting domain-containing protein</fullName>
    </submittedName>
</protein>
<keyword evidence="1" id="KW-0732">Signal</keyword>
<reference evidence="2 3" key="1">
    <citation type="submission" date="2023-11" db="EMBL/GenBank/DDBJ databases">
        <title>Coraliomargarita sp. nov., isolated from marine algae.</title>
        <authorList>
            <person name="Lee J.K."/>
            <person name="Baek J.H."/>
            <person name="Kim J.M."/>
            <person name="Choi D.G."/>
            <person name="Jeon C.O."/>
        </authorList>
    </citation>
    <scope>NUCLEOTIDE SEQUENCE [LARGE SCALE GENOMIC DNA]</scope>
    <source>
        <strain evidence="2 3">J2-16</strain>
    </source>
</reference>
<dbReference type="RefSeq" id="WP_319831202.1">
    <property type="nucleotide sequence ID" value="NZ_CP138858.1"/>
</dbReference>
<dbReference type="EMBL" id="CP138858">
    <property type="protein sequence ID" value="WPJ94264.1"/>
    <property type="molecule type" value="Genomic_DNA"/>
</dbReference>
<evidence type="ECO:0000313" key="3">
    <source>
        <dbReference type="Proteomes" id="UP001324993"/>
    </source>
</evidence>
<feature type="chain" id="PRO_5045112582" evidence="1">
    <location>
        <begin position="20"/>
        <end position="202"/>
    </location>
</feature>
<feature type="signal peptide" evidence="1">
    <location>
        <begin position="1"/>
        <end position="19"/>
    </location>
</feature>